<comment type="caution">
    <text evidence="7">The sequence shown here is derived from an EMBL/GenBank/DDBJ whole genome shotgun (WGS) entry which is preliminary data.</text>
</comment>
<organism evidence="7 8">
    <name type="scientific">Crepidotus variabilis</name>
    <dbReference type="NCBI Taxonomy" id="179855"/>
    <lineage>
        <taxon>Eukaryota</taxon>
        <taxon>Fungi</taxon>
        <taxon>Dikarya</taxon>
        <taxon>Basidiomycota</taxon>
        <taxon>Agaricomycotina</taxon>
        <taxon>Agaricomycetes</taxon>
        <taxon>Agaricomycetidae</taxon>
        <taxon>Agaricales</taxon>
        <taxon>Agaricineae</taxon>
        <taxon>Crepidotaceae</taxon>
        <taxon>Crepidotus</taxon>
    </lineage>
</organism>
<dbReference type="InterPro" id="IPR040815">
    <property type="entry name" value="Nas2_N"/>
</dbReference>
<dbReference type="Pfam" id="PF17820">
    <property type="entry name" value="PDZ_6"/>
    <property type="match status" value="1"/>
</dbReference>
<dbReference type="AlphaFoldDB" id="A0A9P6EQ89"/>
<dbReference type="GO" id="GO:0070682">
    <property type="term" value="P:proteasome regulatory particle assembly"/>
    <property type="evidence" value="ECO:0007669"/>
    <property type="project" value="InterPro"/>
</dbReference>
<proteinExistence type="inferred from homology"/>
<evidence type="ECO:0000259" key="5">
    <source>
        <dbReference type="Pfam" id="PF17820"/>
    </source>
</evidence>
<accession>A0A9P6EQ89</accession>
<dbReference type="SUPFAM" id="SSF50156">
    <property type="entry name" value="PDZ domain-like"/>
    <property type="match status" value="1"/>
</dbReference>
<dbReference type="InterPro" id="IPR041489">
    <property type="entry name" value="PDZ_6"/>
</dbReference>
<sequence>MGMTLPNPESPREQARALMARKDALELELEGQLSVLKSNNSDLHTPLVDREGFPKADIDIWAVRTARIRVIELRNDLKSIMDAIARALEGIYDPSLATSNIEEWESQSPSASSSSSKPFAKVEGVAPGSPAAEADMKQGDLVVKFDNLDQNSFTSSSLQPLADLVSQKENSSIMIRVLRSDSLVFLKLTPRKNWGGRGMLGCHIVPYSS</sequence>
<keyword evidence="2" id="KW-0143">Chaperone</keyword>
<name>A0A9P6EQ89_9AGAR</name>
<dbReference type="Gene3D" id="6.10.140.1710">
    <property type="match status" value="1"/>
</dbReference>
<feature type="domain" description="Nas2 N-terminal" evidence="6">
    <location>
        <begin position="16"/>
        <end position="92"/>
    </location>
</feature>
<evidence type="ECO:0000256" key="3">
    <source>
        <dbReference type="ARBA" id="ARBA00068021"/>
    </source>
</evidence>
<dbReference type="InterPro" id="IPR035269">
    <property type="entry name" value="PSMD9"/>
</dbReference>
<dbReference type="FunFam" id="2.30.42.10:FF:000107">
    <property type="entry name" value="26S proteasome non-ATPase regulatory subunit 9"/>
    <property type="match status" value="1"/>
</dbReference>
<dbReference type="PANTHER" id="PTHR12651">
    <property type="entry name" value="26S PROTEASOME NON-ATPASE REGULATORY SUBUNIT 9"/>
    <property type="match status" value="1"/>
</dbReference>
<evidence type="ECO:0000256" key="4">
    <source>
        <dbReference type="SAM" id="MobiDB-lite"/>
    </source>
</evidence>
<dbReference type="Pfam" id="PF18265">
    <property type="entry name" value="Nas2_N"/>
    <property type="match status" value="1"/>
</dbReference>
<feature type="compositionally biased region" description="Low complexity" evidence="4">
    <location>
        <begin position="106"/>
        <end position="116"/>
    </location>
</feature>
<dbReference type="OrthoDB" id="72325at2759"/>
<gene>
    <name evidence="7" type="ORF">CPB83DRAFT_845895</name>
</gene>
<dbReference type="InterPro" id="IPR036034">
    <property type="entry name" value="PDZ_sf"/>
</dbReference>
<dbReference type="EMBL" id="MU157829">
    <property type="protein sequence ID" value="KAF9533137.1"/>
    <property type="molecule type" value="Genomic_DNA"/>
</dbReference>
<dbReference type="Proteomes" id="UP000807306">
    <property type="component" value="Unassembled WGS sequence"/>
</dbReference>
<dbReference type="PANTHER" id="PTHR12651:SF1">
    <property type="entry name" value="26S PROTEASOME NON-ATPASE REGULATORY SUBUNIT 9"/>
    <property type="match status" value="1"/>
</dbReference>
<feature type="domain" description="PDZ" evidence="5">
    <location>
        <begin position="122"/>
        <end position="179"/>
    </location>
</feature>
<comment type="similarity">
    <text evidence="1">Belongs to the proteasome subunit p27 family.</text>
</comment>
<evidence type="ECO:0000259" key="6">
    <source>
        <dbReference type="Pfam" id="PF18265"/>
    </source>
</evidence>
<dbReference type="Gene3D" id="2.30.42.10">
    <property type="match status" value="1"/>
</dbReference>
<dbReference type="GO" id="GO:0005634">
    <property type="term" value="C:nucleus"/>
    <property type="evidence" value="ECO:0007669"/>
    <property type="project" value="TreeGrafter"/>
</dbReference>
<evidence type="ECO:0000313" key="8">
    <source>
        <dbReference type="Proteomes" id="UP000807306"/>
    </source>
</evidence>
<evidence type="ECO:0000256" key="1">
    <source>
        <dbReference type="ARBA" id="ARBA00005256"/>
    </source>
</evidence>
<evidence type="ECO:0000313" key="7">
    <source>
        <dbReference type="EMBL" id="KAF9533137.1"/>
    </source>
</evidence>
<feature type="region of interest" description="Disordered" evidence="4">
    <location>
        <begin position="103"/>
        <end position="131"/>
    </location>
</feature>
<keyword evidence="8" id="KW-1185">Reference proteome</keyword>
<dbReference type="GO" id="GO:0005737">
    <property type="term" value="C:cytoplasm"/>
    <property type="evidence" value="ECO:0007669"/>
    <property type="project" value="TreeGrafter"/>
</dbReference>
<reference evidence="7" key="1">
    <citation type="submission" date="2020-11" db="EMBL/GenBank/DDBJ databases">
        <authorList>
            <consortium name="DOE Joint Genome Institute"/>
            <person name="Ahrendt S."/>
            <person name="Riley R."/>
            <person name="Andreopoulos W."/>
            <person name="Labutti K."/>
            <person name="Pangilinan J."/>
            <person name="Ruiz-Duenas F.J."/>
            <person name="Barrasa J.M."/>
            <person name="Sanchez-Garcia M."/>
            <person name="Camarero S."/>
            <person name="Miyauchi S."/>
            <person name="Serrano A."/>
            <person name="Linde D."/>
            <person name="Babiker R."/>
            <person name="Drula E."/>
            <person name="Ayuso-Fernandez I."/>
            <person name="Pacheco R."/>
            <person name="Padilla G."/>
            <person name="Ferreira P."/>
            <person name="Barriuso J."/>
            <person name="Kellner H."/>
            <person name="Castanera R."/>
            <person name="Alfaro M."/>
            <person name="Ramirez L."/>
            <person name="Pisabarro A.G."/>
            <person name="Kuo A."/>
            <person name="Tritt A."/>
            <person name="Lipzen A."/>
            <person name="He G."/>
            <person name="Yan M."/>
            <person name="Ng V."/>
            <person name="Cullen D."/>
            <person name="Martin F."/>
            <person name="Rosso M.-N."/>
            <person name="Henrissat B."/>
            <person name="Hibbett D."/>
            <person name="Martinez A.T."/>
            <person name="Grigoriev I.V."/>
        </authorList>
    </citation>
    <scope>NUCLEOTIDE SEQUENCE</scope>
    <source>
        <strain evidence="7">CBS 506.95</strain>
    </source>
</reference>
<protein>
    <recommendedName>
        <fullName evidence="3">Probable 26S proteasome regulatory subunit p27</fullName>
    </recommendedName>
</protein>
<evidence type="ECO:0000256" key="2">
    <source>
        <dbReference type="ARBA" id="ARBA00023186"/>
    </source>
</evidence>